<dbReference type="AlphaFoldDB" id="A0A1I4J3V5"/>
<evidence type="ECO:0008006" key="6">
    <source>
        <dbReference type="Google" id="ProtNLM"/>
    </source>
</evidence>
<evidence type="ECO:0000256" key="1">
    <source>
        <dbReference type="ARBA" id="ARBA00006484"/>
    </source>
</evidence>
<dbReference type="Proteomes" id="UP000199006">
    <property type="component" value="Unassembled WGS sequence"/>
</dbReference>
<gene>
    <name evidence="4" type="ORF">SAMN02983006_01601</name>
</gene>
<sequence>MGYTLITGGSSGIGFELARTFLKHDHRVIIVASRQDKLTEAQEKLQNEFGREVLIYQQDLAKLGAAAELYRRLKSANLSIEILINNAGIGKIGATEKIDFQDDEKMMILNIINLVELCKLFLAEMYQNKKGKILNVSSMGAFQPGPYTSTYFASKSFVLSYSKAIHYEAKNKGVQISTLCPGTTNTNFFNRDGMETPPFSMSAERVAEYTYSKFFQGKEVIIPGVLNKVIRFLPEKLKSFFVARIKDY</sequence>
<dbReference type="OrthoDB" id="9808814at2"/>
<dbReference type="SUPFAM" id="SSF51735">
    <property type="entry name" value="NAD(P)-binding Rossmann-fold domains"/>
    <property type="match status" value="1"/>
</dbReference>
<accession>A0A1I4J3V5</accession>
<evidence type="ECO:0000256" key="2">
    <source>
        <dbReference type="ARBA" id="ARBA00023002"/>
    </source>
</evidence>
<evidence type="ECO:0000256" key="3">
    <source>
        <dbReference type="RuleBase" id="RU000363"/>
    </source>
</evidence>
<keyword evidence="2" id="KW-0560">Oxidoreductase</keyword>
<dbReference type="CDD" id="cd05233">
    <property type="entry name" value="SDR_c"/>
    <property type="match status" value="1"/>
</dbReference>
<dbReference type="PRINTS" id="PR00080">
    <property type="entry name" value="SDRFAMILY"/>
</dbReference>
<keyword evidence="5" id="KW-1185">Reference proteome</keyword>
<evidence type="ECO:0000313" key="4">
    <source>
        <dbReference type="EMBL" id="SFL61230.1"/>
    </source>
</evidence>
<name>A0A1I4J3V5_9FIRM</name>
<dbReference type="PIRSF" id="PIRSF000126">
    <property type="entry name" value="11-beta-HSD1"/>
    <property type="match status" value="1"/>
</dbReference>
<reference evidence="4 5" key="1">
    <citation type="submission" date="2016-10" db="EMBL/GenBank/DDBJ databases">
        <authorList>
            <person name="de Groot N.N."/>
        </authorList>
    </citation>
    <scope>NUCLEOTIDE SEQUENCE [LARGE SCALE GENOMIC DNA]</scope>
    <source>
        <strain evidence="4 5">ATCC 51327</strain>
    </source>
</reference>
<proteinExistence type="inferred from homology"/>
<dbReference type="STRING" id="29563.SAMN02983006_01601"/>
<comment type="similarity">
    <text evidence="1 3">Belongs to the short-chain dehydrogenases/reductases (SDR) family.</text>
</comment>
<protein>
    <recommendedName>
        <fullName evidence="6">Short-chain dehydrogenase</fullName>
    </recommendedName>
</protein>
<dbReference type="PANTHER" id="PTHR42901:SF1">
    <property type="entry name" value="ALCOHOL DEHYDROGENASE"/>
    <property type="match status" value="1"/>
</dbReference>
<dbReference type="EMBL" id="FOTI01000020">
    <property type="protein sequence ID" value="SFL61230.1"/>
    <property type="molecule type" value="Genomic_DNA"/>
</dbReference>
<organism evidence="4 5">
    <name type="scientific">Halanaerobium salsuginis</name>
    <dbReference type="NCBI Taxonomy" id="29563"/>
    <lineage>
        <taxon>Bacteria</taxon>
        <taxon>Bacillati</taxon>
        <taxon>Bacillota</taxon>
        <taxon>Clostridia</taxon>
        <taxon>Halanaerobiales</taxon>
        <taxon>Halanaerobiaceae</taxon>
        <taxon>Halanaerobium</taxon>
    </lineage>
</organism>
<dbReference type="Gene3D" id="3.40.50.720">
    <property type="entry name" value="NAD(P)-binding Rossmann-like Domain"/>
    <property type="match status" value="1"/>
</dbReference>
<dbReference type="GO" id="GO:0016491">
    <property type="term" value="F:oxidoreductase activity"/>
    <property type="evidence" value="ECO:0007669"/>
    <property type="project" value="UniProtKB-KW"/>
</dbReference>
<dbReference type="PRINTS" id="PR00081">
    <property type="entry name" value="GDHRDH"/>
</dbReference>
<dbReference type="InterPro" id="IPR036291">
    <property type="entry name" value="NAD(P)-bd_dom_sf"/>
</dbReference>
<dbReference type="PANTHER" id="PTHR42901">
    <property type="entry name" value="ALCOHOL DEHYDROGENASE"/>
    <property type="match status" value="1"/>
</dbReference>
<dbReference type="InterPro" id="IPR002347">
    <property type="entry name" value="SDR_fam"/>
</dbReference>
<evidence type="ECO:0000313" key="5">
    <source>
        <dbReference type="Proteomes" id="UP000199006"/>
    </source>
</evidence>
<dbReference type="RefSeq" id="WP_089861705.1">
    <property type="nucleotide sequence ID" value="NZ_FOTI01000020.1"/>
</dbReference>
<dbReference type="Pfam" id="PF00106">
    <property type="entry name" value="adh_short"/>
    <property type="match status" value="1"/>
</dbReference>